<comment type="caution">
    <text evidence="1">The sequence shown here is derived from an EMBL/GenBank/DDBJ whole genome shotgun (WGS) entry which is preliminary data.</text>
</comment>
<gene>
    <name evidence="1" type="ORF">EDD53_0031</name>
</gene>
<reference evidence="1 2" key="1">
    <citation type="submission" date="2018-11" db="EMBL/GenBank/DDBJ databases">
        <title>Genomic Encyclopedia of Type Strains, Phase IV (KMG-IV): sequencing the most valuable type-strain genomes for metagenomic binning, comparative biology and taxonomic classification.</title>
        <authorList>
            <person name="Goeker M."/>
        </authorList>
    </citation>
    <scope>NUCLEOTIDE SEQUENCE [LARGE SCALE GENOMIC DNA]</scope>
    <source>
        <strain evidence="1 2">DSM 104731</strain>
    </source>
</reference>
<accession>A0A3N4UTP6</accession>
<proteinExistence type="predicted"/>
<evidence type="ECO:0000313" key="2">
    <source>
        <dbReference type="Proteomes" id="UP000269689"/>
    </source>
</evidence>
<dbReference type="Proteomes" id="UP000269689">
    <property type="component" value="Unassembled WGS sequence"/>
</dbReference>
<dbReference type="EMBL" id="RKQK01000001">
    <property type="protein sequence ID" value="RPE70921.1"/>
    <property type="molecule type" value="Genomic_DNA"/>
</dbReference>
<organism evidence="1 2">
    <name type="scientific">Pacificibacter maritimus</name>
    <dbReference type="NCBI Taxonomy" id="762213"/>
    <lineage>
        <taxon>Bacteria</taxon>
        <taxon>Pseudomonadati</taxon>
        <taxon>Pseudomonadota</taxon>
        <taxon>Alphaproteobacteria</taxon>
        <taxon>Rhodobacterales</taxon>
        <taxon>Roseobacteraceae</taxon>
        <taxon>Pacificibacter</taxon>
    </lineage>
</organism>
<dbReference type="AlphaFoldDB" id="A0A3N4UTP6"/>
<protein>
    <submittedName>
        <fullName evidence="1">Uncharacterized protein</fullName>
    </submittedName>
</protein>
<name>A0A3N4UTP6_9RHOB</name>
<sequence>MILIALKYEVSTLCLWAYFALNPDSRKQGLPFAHSLKVIILNLNERTCRGLMPLL</sequence>
<keyword evidence="2" id="KW-1185">Reference proteome</keyword>
<evidence type="ECO:0000313" key="1">
    <source>
        <dbReference type="EMBL" id="RPE70921.1"/>
    </source>
</evidence>